<keyword evidence="1" id="KW-0472">Membrane</keyword>
<proteinExistence type="predicted"/>
<dbReference type="Proteomes" id="UP000225108">
    <property type="component" value="Unassembled WGS sequence"/>
</dbReference>
<keyword evidence="1" id="KW-0812">Transmembrane</keyword>
<evidence type="ECO:0000313" key="2">
    <source>
        <dbReference type="EMBL" id="PHV67468.1"/>
    </source>
</evidence>
<keyword evidence="1" id="KW-1133">Transmembrane helix</keyword>
<protein>
    <submittedName>
        <fullName evidence="2">Uncharacterized protein</fullName>
    </submittedName>
</protein>
<dbReference type="RefSeq" id="WP_099382166.1">
    <property type="nucleotide sequence ID" value="NZ_PEBD01000005.1"/>
</dbReference>
<organism evidence="2 3">
    <name type="scientific">Williamsia marianensis</name>
    <dbReference type="NCBI Taxonomy" id="85044"/>
    <lineage>
        <taxon>Bacteria</taxon>
        <taxon>Bacillati</taxon>
        <taxon>Actinomycetota</taxon>
        <taxon>Actinomycetes</taxon>
        <taxon>Mycobacteriales</taxon>
        <taxon>Nocardiaceae</taxon>
        <taxon>Williamsia</taxon>
    </lineage>
</organism>
<feature type="transmembrane region" description="Helical" evidence="1">
    <location>
        <begin position="50"/>
        <end position="69"/>
    </location>
</feature>
<evidence type="ECO:0000313" key="3">
    <source>
        <dbReference type="Proteomes" id="UP000225108"/>
    </source>
</evidence>
<reference evidence="2 3" key="1">
    <citation type="submission" date="2017-10" db="EMBL/GenBank/DDBJ databases">
        <title>The draft genome sequence of Williamsia sp. BULT 1.1 isolated from the semi-arid grassland soils from South Africa.</title>
        <authorList>
            <person name="Kabwe M.H."/>
            <person name="Govender N."/>
            <person name="Mutseka Lunga P."/>
            <person name="Vikram S."/>
            <person name="Makhalanyane T.P."/>
        </authorList>
    </citation>
    <scope>NUCLEOTIDE SEQUENCE [LARGE SCALE GENOMIC DNA]</scope>
    <source>
        <strain evidence="2 3">BULT 1.1</strain>
    </source>
</reference>
<comment type="caution">
    <text evidence="2">The sequence shown here is derived from an EMBL/GenBank/DDBJ whole genome shotgun (WGS) entry which is preliminary data.</text>
</comment>
<dbReference type="AlphaFoldDB" id="A0A2G3PNP2"/>
<name>A0A2G3PNP2_WILMA</name>
<evidence type="ECO:0000256" key="1">
    <source>
        <dbReference type="SAM" id="Phobius"/>
    </source>
</evidence>
<feature type="transmembrane region" description="Helical" evidence="1">
    <location>
        <begin position="24"/>
        <end position="44"/>
    </location>
</feature>
<dbReference type="EMBL" id="PEBD01000005">
    <property type="protein sequence ID" value="PHV67468.1"/>
    <property type="molecule type" value="Genomic_DNA"/>
</dbReference>
<gene>
    <name evidence="2" type="ORF">CSW57_07105</name>
</gene>
<sequence length="381" mass="41720">MASSSGPVSVTYRTEYRSTTHERLATAASALVIASLLELVALTIVDAPPMTTGLIVFVTLGLGLLLAAVGRIRDLPAVTITVDDEMVHFGNADSALHSFPLDSLLSVKQSSELATDTSVSRSSRADQFHVRGCRYLRLRFASNPDQEWQVAAIESDPAAAEVIARLRAHQPAKRMVRVGKATGGLAKPAAAEPGYQPAQPPPGRLIPRIANADSEEAAQRLWQAAIKQHDDVLADYAQYELEPELLIRFPAVTDVSVDTVEIFHTTLNRAQELRTDTFPVNIDRADEYQQAVIDLRKAWVECEKYGRAVGTGLLEVNDQKELTVALSLLENARNVQGEQQAEYLNQIKQIVTDLTDRGSLHPQPQAMEEIDAGRRKALEAE</sequence>
<accession>A0A2G3PNP2</accession>